<reference evidence="1 2" key="1">
    <citation type="submission" date="2021-01" db="EMBL/GenBank/DDBJ databases">
        <title>Whole genome shotgun sequence of Plantactinospora endophytica NBRC 110450.</title>
        <authorList>
            <person name="Komaki H."/>
            <person name="Tamura T."/>
        </authorList>
    </citation>
    <scope>NUCLEOTIDE SEQUENCE [LARGE SCALE GENOMIC DNA]</scope>
    <source>
        <strain evidence="1 2">NBRC 110450</strain>
    </source>
</reference>
<accession>A0ABQ4E3H1</accession>
<dbReference type="EMBL" id="BONW01000019">
    <property type="protein sequence ID" value="GIG89254.1"/>
    <property type="molecule type" value="Genomic_DNA"/>
</dbReference>
<keyword evidence="2" id="KW-1185">Reference proteome</keyword>
<evidence type="ECO:0000313" key="2">
    <source>
        <dbReference type="Proteomes" id="UP000646749"/>
    </source>
</evidence>
<gene>
    <name evidence="1" type="ORF">Pen02_41900</name>
</gene>
<comment type="caution">
    <text evidence="1">The sequence shown here is derived from an EMBL/GenBank/DDBJ whole genome shotgun (WGS) entry which is preliminary data.</text>
</comment>
<evidence type="ECO:0000313" key="1">
    <source>
        <dbReference type="EMBL" id="GIG89254.1"/>
    </source>
</evidence>
<sequence length="56" mass="6914">MSREHERDQFERMRLVEQIERARALIAQYAEHQAHYRARVEDNRYELGRLDERLGD</sequence>
<dbReference type="Proteomes" id="UP000646749">
    <property type="component" value="Unassembled WGS sequence"/>
</dbReference>
<proteinExistence type="predicted"/>
<protein>
    <submittedName>
        <fullName evidence="1">Uncharacterized protein</fullName>
    </submittedName>
</protein>
<name>A0ABQ4E3H1_9ACTN</name>
<organism evidence="1 2">
    <name type="scientific">Plantactinospora endophytica</name>
    <dbReference type="NCBI Taxonomy" id="673535"/>
    <lineage>
        <taxon>Bacteria</taxon>
        <taxon>Bacillati</taxon>
        <taxon>Actinomycetota</taxon>
        <taxon>Actinomycetes</taxon>
        <taxon>Micromonosporales</taxon>
        <taxon>Micromonosporaceae</taxon>
        <taxon>Plantactinospora</taxon>
    </lineage>
</organism>